<reference evidence="3 4" key="1">
    <citation type="submission" date="2017-12" db="EMBL/GenBank/DDBJ databases">
        <title>High-resolution comparative analysis of great ape genomes.</title>
        <authorList>
            <person name="Pollen A."/>
            <person name="Hastie A."/>
            <person name="Hormozdiari F."/>
            <person name="Dougherty M."/>
            <person name="Liu R."/>
            <person name="Chaisson M."/>
            <person name="Hoppe E."/>
            <person name="Hill C."/>
            <person name="Pang A."/>
            <person name="Hillier L."/>
            <person name="Baker C."/>
            <person name="Armstrong J."/>
            <person name="Shendure J."/>
            <person name="Paten B."/>
            <person name="Wilson R."/>
            <person name="Chao H."/>
            <person name="Schneider V."/>
            <person name="Ventura M."/>
            <person name="Kronenberg Z."/>
            <person name="Murali S."/>
            <person name="Gordon D."/>
            <person name="Cantsilieris S."/>
            <person name="Munson K."/>
            <person name="Nelson B."/>
            <person name="Raja A."/>
            <person name="Underwood J."/>
            <person name="Diekhans M."/>
            <person name="Fiddes I."/>
            <person name="Haussler D."/>
            <person name="Eichler E."/>
        </authorList>
    </citation>
    <scope>NUCLEOTIDE SEQUENCE [LARGE SCALE GENOMIC DNA]</scope>
    <source>
        <strain evidence="3">Yerkes chimp pedigree #C0471</strain>
    </source>
</reference>
<comment type="caution">
    <text evidence="3">The sequence shown here is derived from an EMBL/GenBank/DDBJ whole genome shotgun (WGS) entry which is preliminary data.</text>
</comment>
<evidence type="ECO:0000313" key="3">
    <source>
        <dbReference type="EMBL" id="PNI21003.1"/>
    </source>
</evidence>
<organism evidence="3 4">
    <name type="scientific">Pan troglodytes</name>
    <name type="common">Chimpanzee</name>
    <dbReference type="NCBI Taxonomy" id="9598"/>
    <lineage>
        <taxon>Eukaryota</taxon>
        <taxon>Metazoa</taxon>
        <taxon>Chordata</taxon>
        <taxon>Craniata</taxon>
        <taxon>Vertebrata</taxon>
        <taxon>Euteleostomi</taxon>
        <taxon>Mammalia</taxon>
        <taxon>Eutheria</taxon>
        <taxon>Euarchontoglires</taxon>
        <taxon>Primates</taxon>
        <taxon>Haplorrhini</taxon>
        <taxon>Catarrhini</taxon>
        <taxon>Hominidae</taxon>
        <taxon>Pan</taxon>
    </lineage>
</organism>
<feature type="transmembrane region" description="Helical" evidence="2">
    <location>
        <begin position="37"/>
        <end position="55"/>
    </location>
</feature>
<dbReference type="Proteomes" id="UP000236370">
    <property type="component" value="Unassembled WGS sequence"/>
</dbReference>
<keyword evidence="2" id="KW-0812">Transmembrane</keyword>
<feature type="compositionally biased region" description="Polar residues" evidence="1">
    <location>
        <begin position="1"/>
        <end position="17"/>
    </location>
</feature>
<keyword evidence="2" id="KW-1133">Transmembrane helix</keyword>
<dbReference type="EMBL" id="NBAG03000464">
    <property type="protein sequence ID" value="PNI21003.1"/>
    <property type="molecule type" value="Genomic_DNA"/>
</dbReference>
<accession>A0A2J8JE04</accession>
<dbReference type="AlphaFoldDB" id="A0A2J8JE04"/>
<evidence type="ECO:0000256" key="1">
    <source>
        <dbReference type="SAM" id="MobiDB-lite"/>
    </source>
</evidence>
<protein>
    <submittedName>
        <fullName evidence="3">CLEC4A isoform 5</fullName>
    </submittedName>
</protein>
<proteinExistence type="predicted"/>
<gene>
    <name evidence="3" type="ORF">CK820_G0048061</name>
</gene>
<name>A0A2J8JE04_PANTR</name>
<feature type="region of interest" description="Disordered" evidence="1">
    <location>
        <begin position="1"/>
        <end position="32"/>
    </location>
</feature>
<sequence>FKNEFKSSGINTASSAASKERTAPHKSNAGFPKLPCASLLIFFLLLAISFFIAFVRFHLPESARRICLFCGALGSRRSATLAMG</sequence>
<keyword evidence="2" id="KW-0472">Membrane</keyword>
<feature type="non-terminal residue" evidence="3">
    <location>
        <position position="1"/>
    </location>
</feature>
<evidence type="ECO:0000313" key="4">
    <source>
        <dbReference type="Proteomes" id="UP000236370"/>
    </source>
</evidence>
<evidence type="ECO:0000256" key="2">
    <source>
        <dbReference type="SAM" id="Phobius"/>
    </source>
</evidence>